<dbReference type="SUPFAM" id="SSF55729">
    <property type="entry name" value="Acyl-CoA N-acyltransferases (Nat)"/>
    <property type="match status" value="1"/>
</dbReference>
<dbReference type="Proteomes" id="UP000637632">
    <property type="component" value="Unassembled WGS sequence"/>
</dbReference>
<dbReference type="Pfam" id="PF00583">
    <property type="entry name" value="Acetyltransf_1"/>
    <property type="match status" value="1"/>
</dbReference>
<comment type="caution">
    <text evidence="2">The sequence shown here is derived from an EMBL/GenBank/DDBJ whole genome shotgun (WGS) entry which is preliminary data.</text>
</comment>
<name>A0ABR6XIJ1_9BURK</name>
<dbReference type="InterPro" id="IPR000182">
    <property type="entry name" value="GNAT_dom"/>
</dbReference>
<dbReference type="RefSeq" id="WP_190480548.1">
    <property type="nucleotide sequence ID" value="NZ_JACOFT010000005.1"/>
</dbReference>
<proteinExistence type="predicted"/>
<gene>
    <name evidence="2" type="ORF">H8K26_14740</name>
</gene>
<evidence type="ECO:0000313" key="3">
    <source>
        <dbReference type="Proteomes" id="UP000637632"/>
    </source>
</evidence>
<evidence type="ECO:0000313" key="2">
    <source>
        <dbReference type="EMBL" id="MBC3812702.1"/>
    </source>
</evidence>
<organism evidence="2 3">
    <name type="scientific">Undibacterium aquatile</name>
    <dbReference type="NCBI Taxonomy" id="1537398"/>
    <lineage>
        <taxon>Bacteria</taxon>
        <taxon>Pseudomonadati</taxon>
        <taxon>Pseudomonadota</taxon>
        <taxon>Betaproteobacteria</taxon>
        <taxon>Burkholderiales</taxon>
        <taxon>Oxalobacteraceae</taxon>
        <taxon>Undibacterium</taxon>
    </lineage>
</organism>
<dbReference type="Gene3D" id="3.40.630.30">
    <property type="match status" value="1"/>
</dbReference>
<accession>A0ABR6XIJ1</accession>
<dbReference type="InterPro" id="IPR016181">
    <property type="entry name" value="Acyl_CoA_acyltransferase"/>
</dbReference>
<protein>
    <submittedName>
        <fullName evidence="2">GNAT family N-acetyltransferase</fullName>
    </submittedName>
</protein>
<reference evidence="2 3" key="1">
    <citation type="submission" date="2020-08" db="EMBL/GenBank/DDBJ databases">
        <title>Novel species isolated from subtropical streams in China.</title>
        <authorList>
            <person name="Lu H."/>
        </authorList>
    </citation>
    <scope>NUCLEOTIDE SEQUENCE [LARGE SCALE GENOMIC DNA]</scope>
    <source>
        <strain evidence="2 3">CCTCC AB 2015119</strain>
    </source>
</reference>
<evidence type="ECO:0000259" key="1">
    <source>
        <dbReference type="PROSITE" id="PS51186"/>
    </source>
</evidence>
<keyword evidence="3" id="KW-1185">Reference proteome</keyword>
<dbReference type="EMBL" id="JACOFT010000005">
    <property type="protein sequence ID" value="MBC3812702.1"/>
    <property type="molecule type" value="Genomic_DNA"/>
</dbReference>
<dbReference type="PANTHER" id="PTHR43233:SF1">
    <property type="entry name" value="FAMILY N-ACETYLTRANSFERASE, PUTATIVE (AFU_ORTHOLOGUE AFUA_6G03350)-RELATED"/>
    <property type="match status" value="1"/>
</dbReference>
<dbReference type="PANTHER" id="PTHR43233">
    <property type="entry name" value="FAMILY N-ACETYLTRANSFERASE, PUTATIVE (AFU_ORTHOLOGUE AFUA_6G03350)-RELATED"/>
    <property type="match status" value="1"/>
</dbReference>
<feature type="domain" description="N-acetyltransferase" evidence="1">
    <location>
        <begin position="1"/>
        <end position="137"/>
    </location>
</feature>
<dbReference type="PROSITE" id="PS51186">
    <property type="entry name" value="GNAT"/>
    <property type="match status" value="1"/>
</dbReference>
<sequence length="137" mass="15655">MHITTDKTALDIALIHDFLSTTSPWAQGIPLETVQRSIEHSLCFGGFIDGKQIAFARVVTDHATFAYLMDVFVLPDFRGQGHSRHLLEVIQDHPDLQNIRRFILVSSSARGLYEKFGFRSPATPENFMEIHRPDIYR</sequence>
<dbReference type="CDD" id="cd04301">
    <property type="entry name" value="NAT_SF"/>
    <property type="match status" value="1"/>
</dbReference>
<dbReference type="InterPro" id="IPR053144">
    <property type="entry name" value="Acetyltransferase_Butenolide"/>
</dbReference>